<protein>
    <submittedName>
        <fullName evidence="1">Uncharacterized protein</fullName>
    </submittedName>
</protein>
<dbReference type="Proteomes" id="UP001174136">
    <property type="component" value="Unassembled WGS sequence"/>
</dbReference>
<comment type="caution">
    <text evidence="1">The sequence shown here is derived from an EMBL/GenBank/DDBJ whole genome shotgun (WGS) entry which is preliminary data.</text>
</comment>
<sequence length="247" mass="26805">MVLPHGSGGQFGPTGLLYAFPPLPLIPQVLGRVREGPYRVLLVAPCCLGGTVQETLSNARAPSTRAIHSLRLVFGHELSFTSSAISAFHGRTDGWTLGRHPLVCQSLKGARRLCPGRILRAPGKDLPLVLKSLTEAPYKPIADADLNALSQESFSFGSLFCQMGWRAVLEVGQFQPSSSSQAEQDELLTLLGPVVQLGHCVPMQLVLSLLRRSHSQLFVCYGKTTLGLPLQHYGLHHAHLQDSTELM</sequence>
<gene>
    <name evidence="1" type="ORF">N1851_026852</name>
</gene>
<accession>A0AA47NSP1</accession>
<organism evidence="1 2">
    <name type="scientific">Merluccius polli</name>
    <name type="common">Benguela hake</name>
    <name type="synonym">Merluccius cadenati</name>
    <dbReference type="NCBI Taxonomy" id="89951"/>
    <lineage>
        <taxon>Eukaryota</taxon>
        <taxon>Metazoa</taxon>
        <taxon>Chordata</taxon>
        <taxon>Craniata</taxon>
        <taxon>Vertebrata</taxon>
        <taxon>Euteleostomi</taxon>
        <taxon>Actinopterygii</taxon>
        <taxon>Neopterygii</taxon>
        <taxon>Teleostei</taxon>
        <taxon>Neoteleostei</taxon>
        <taxon>Acanthomorphata</taxon>
        <taxon>Zeiogadaria</taxon>
        <taxon>Gadariae</taxon>
        <taxon>Gadiformes</taxon>
        <taxon>Gadoidei</taxon>
        <taxon>Merlucciidae</taxon>
        <taxon>Merluccius</taxon>
    </lineage>
</organism>
<evidence type="ECO:0000313" key="1">
    <source>
        <dbReference type="EMBL" id="KAK0136986.1"/>
    </source>
</evidence>
<keyword evidence="2" id="KW-1185">Reference proteome</keyword>
<name>A0AA47NSP1_MERPO</name>
<reference evidence="1" key="1">
    <citation type="journal article" date="2023" name="Front. Mar. Sci.">
        <title>A new Merluccius polli reference genome to investigate the effects of global change in West African waters.</title>
        <authorList>
            <person name="Mateo J.L."/>
            <person name="Blanco-Fernandez C."/>
            <person name="Garcia-Vazquez E."/>
            <person name="Machado-Schiaffino G."/>
        </authorList>
    </citation>
    <scope>NUCLEOTIDE SEQUENCE</scope>
    <source>
        <strain evidence="1">C29</strain>
        <tissue evidence="1">Fin</tissue>
    </source>
</reference>
<evidence type="ECO:0000313" key="2">
    <source>
        <dbReference type="Proteomes" id="UP001174136"/>
    </source>
</evidence>
<dbReference type="AlphaFoldDB" id="A0AA47NSP1"/>
<proteinExistence type="predicted"/>
<dbReference type="EMBL" id="JAOPHQ010005119">
    <property type="protein sequence ID" value="KAK0136986.1"/>
    <property type="molecule type" value="Genomic_DNA"/>
</dbReference>